<comment type="caution">
    <text evidence="1">The sequence shown here is derived from an EMBL/GenBank/DDBJ whole genome shotgun (WGS) entry which is preliminary data.</text>
</comment>
<dbReference type="EMBL" id="NBNE01019424">
    <property type="protein sequence ID" value="OWY91820.1"/>
    <property type="molecule type" value="Genomic_DNA"/>
</dbReference>
<dbReference type="OrthoDB" id="84413at2759"/>
<sequence length="279" mass="30800">MIPRDPERKRLREAGSPIVAARETEITKIETAVLIVGPGNKRIWIVGSAIQRIAVCMRVVDAGTYMRQEIALSKSSTTGYANDMIRLVTPGCSPNKPLAGGNPVRAERSRYCIYATVNKATRDRGRKESGLRGNTCNLHSYTAKIASLPHIGEFSRFNAEISKEESPGDIGNFMHRENGSDKLISRVGSIKKERSCAYILALSYPSWIPPLLVRKMGCNFDTSQRQECVGIGDNVYTTEGRTRIKITLAGYLVYFFHIWIGDLSGQNAILGMDSMVPVG</sequence>
<reference evidence="2" key="1">
    <citation type="submission" date="2017-03" db="EMBL/GenBank/DDBJ databases">
        <title>Phytopthora megakarya and P. palmivora, two closely related causual agents of cacao black pod achieved similar genome size and gene model numbers by different mechanisms.</title>
        <authorList>
            <person name="Ali S."/>
            <person name="Shao J."/>
            <person name="Larry D.J."/>
            <person name="Kronmiller B."/>
            <person name="Shen D."/>
            <person name="Strem M.D."/>
            <person name="Melnick R.L."/>
            <person name="Guiltinan M.J."/>
            <person name="Tyler B.M."/>
            <person name="Meinhardt L.W."/>
            <person name="Bailey B.A."/>
        </authorList>
    </citation>
    <scope>NUCLEOTIDE SEQUENCE [LARGE SCALE GENOMIC DNA]</scope>
    <source>
        <strain evidence="2">zdho120</strain>
    </source>
</reference>
<dbReference type="Proteomes" id="UP000198211">
    <property type="component" value="Unassembled WGS sequence"/>
</dbReference>
<accession>A0A225UFU7</accession>
<keyword evidence="2" id="KW-1185">Reference proteome</keyword>
<dbReference type="AlphaFoldDB" id="A0A225UFU7"/>
<protein>
    <submittedName>
        <fullName evidence="1">Uncharacterized protein</fullName>
    </submittedName>
</protein>
<organism evidence="1 2">
    <name type="scientific">Phytophthora megakarya</name>
    <dbReference type="NCBI Taxonomy" id="4795"/>
    <lineage>
        <taxon>Eukaryota</taxon>
        <taxon>Sar</taxon>
        <taxon>Stramenopiles</taxon>
        <taxon>Oomycota</taxon>
        <taxon>Peronosporomycetes</taxon>
        <taxon>Peronosporales</taxon>
        <taxon>Peronosporaceae</taxon>
        <taxon>Phytophthora</taxon>
    </lineage>
</organism>
<gene>
    <name evidence="1" type="ORF">PHMEG_00039442</name>
</gene>
<name>A0A225UFU7_9STRA</name>
<evidence type="ECO:0000313" key="1">
    <source>
        <dbReference type="EMBL" id="OWY91820.1"/>
    </source>
</evidence>
<evidence type="ECO:0000313" key="2">
    <source>
        <dbReference type="Proteomes" id="UP000198211"/>
    </source>
</evidence>
<proteinExistence type="predicted"/>
<feature type="non-terminal residue" evidence="1">
    <location>
        <position position="279"/>
    </location>
</feature>